<organism evidence="1 2">
    <name type="scientific">Streptosporangium vulgare</name>
    <dbReference type="NCBI Taxonomy" id="46190"/>
    <lineage>
        <taxon>Bacteria</taxon>
        <taxon>Bacillati</taxon>
        <taxon>Actinomycetota</taxon>
        <taxon>Actinomycetes</taxon>
        <taxon>Streptosporangiales</taxon>
        <taxon>Streptosporangiaceae</taxon>
        <taxon>Streptosporangium</taxon>
    </lineage>
</organism>
<sequence>MTDDRTALLLIGMEVMVPMSIAEIADWPEEDRHAAAAAAVDVISSGADQIAEHNPRKRELPRGRVTATIARSLAVLAYQPGGVTWAGGHWCTAPHEGCPRRRAATEATA</sequence>
<dbReference type="Proteomes" id="UP001589610">
    <property type="component" value="Unassembled WGS sequence"/>
</dbReference>
<proteinExistence type="predicted"/>
<evidence type="ECO:0000313" key="2">
    <source>
        <dbReference type="Proteomes" id="UP001589610"/>
    </source>
</evidence>
<dbReference type="EMBL" id="JBHMBS010000031">
    <property type="protein sequence ID" value="MFB9681278.1"/>
    <property type="molecule type" value="Genomic_DNA"/>
</dbReference>
<name>A0ABV5TQ71_9ACTN</name>
<reference evidence="1 2" key="1">
    <citation type="submission" date="2024-09" db="EMBL/GenBank/DDBJ databases">
        <authorList>
            <person name="Sun Q."/>
            <person name="Mori K."/>
        </authorList>
    </citation>
    <scope>NUCLEOTIDE SEQUENCE [LARGE SCALE GENOMIC DNA]</scope>
    <source>
        <strain evidence="1 2">JCM 3028</strain>
    </source>
</reference>
<dbReference type="RefSeq" id="WP_344747724.1">
    <property type="nucleotide sequence ID" value="NZ_BAAAWW010000136.1"/>
</dbReference>
<gene>
    <name evidence="1" type="ORF">ACFFRH_37860</name>
</gene>
<protein>
    <submittedName>
        <fullName evidence="1">Uncharacterized protein</fullName>
    </submittedName>
</protein>
<evidence type="ECO:0000313" key="1">
    <source>
        <dbReference type="EMBL" id="MFB9681278.1"/>
    </source>
</evidence>
<comment type="caution">
    <text evidence="1">The sequence shown here is derived from an EMBL/GenBank/DDBJ whole genome shotgun (WGS) entry which is preliminary data.</text>
</comment>
<accession>A0ABV5TQ71</accession>
<keyword evidence="2" id="KW-1185">Reference proteome</keyword>